<name>K9FYX8_PEND2</name>
<dbReference type="HOGENOM" id="CLU_3260712_0_0_1"/>
<protein>
    <submittedName>
        <fullName evidence="2">Uncharacterized protein</fullName>
    </submittedName>
</protein>
<proteinExistence type="predicted"/>
<evidence type="ECO:0000256" key="1">
    <source>
        <dbReference type="SAM" id="MobiDB-lite"/>
    </source>
</evidence>
<keyword evidence="3" id="KW-1185">Reference proteome</keyword>
<comment type="caution">
    <text evidence="2">The sequence shown here is derived from an EMBL/GenBank/DDBJ whole genome shotgun (WGS) entry which is preliminary data.</text>
</comment>
<gene>
    <name evidence="2" type="ORF">PDIG_35920</name>
</gene>
<reference evidence="3" key="1">
    <citation type="journal article" date="2012" name="BMC Genomics">
        <title>Genome sequence of the necrotrophic fungus Penicillium digitatum, the main postharvest pathogen of citrus.</title>
        <authorList>
            <person name="Marcet-Houben M."/>
            <person name="Ballester A.-R."/>
            <person name="de la Fuente B."/>
            <person name="Harries E."/>
            <person name="Marcos J.F."/>
            <person name="Gonzalez-Candelas L."/>
            <person name="Gabaldon T."/>
        </authorList>
    </citation>
    <scope>NUCLEOTIDE SEQUENCE [LARGE SCALE GENOMIC DNA]</scope>
    <source>
        <strain evidence="3">PHI26 / CECT 20796</strain>
    </source>
</reference>
<evidence type="ECO:0000313" key="2">
    <source>
        <dbReference type="EMBL" id="EKV13807.1"/>
    </source>
</evidence>
<dbReference type="InParanoid" id="K9FYX8"/>
<organism evidence="2 3">
    <name type="scientific">Penicillium digitatum (strain PHI26 / CECT 20796)</name>
    <name type="common">Green mold</name>
    <dbReference type="NCBI Taxonomy" id="1170229"/>
    <lineage>
        <taxon>Eukaryota</taxon>
        <taxon>Fungi</taxon>
        <taxon>Dikarya</taxon>
        <taxon>Ascomycota</taxon>
        <taxon>Pezizomycotina</taxon>
        <taxon>Eurotiomycetes</taxon>
        <taxon>Eurotiomycetidae</taxon>
        <taxon>Eurotiales</taxon>
        <taxon>Aspergillaceae</taxon>
        <taxon>Penicillium</taxon>
    </lineage>
</organism>
<dbReference type="Proteomes" id="UP000009882">
    <property type="component" value="Unassembled WGS sequence"/>
</dbReference>
<sequence length="42" mass="5214">MQREDTNAVREHRKESEAKKQSHKDKFVYHLIAGYVQFFFWK</sequence>
<feature type="region of interest" description="Disordered" evidence="1">
    <location>
        <begin position="1"/>
        <end position="22"/>
    </location>
</feature>
<dbReference type="EMBL" id="AKCT01000151">
    <property type="protein sequence ID" value="EKV13807.1"/>
    <property type="molecule type" value="Genomic_DNA"/>
</dbReference>
<dbReference type="AlphaFoldDB" id="K9FYX8"/>
<accession>K9FYX8</accession>
<evidence type="ECO:0000313" key="3">
    <source>
        <dbReference type="Proteomes" id="UP000009882"/>
    </source>
</evidence>